<sequence length="82" mass="9569">MGKGRPIHQEMKISRIESLKSDGTENIHRTARNQNFPDDCLLHTFKWIFNLFLVFGIEVSDIPVNKYRPQSFINKKGDLSHL</sequence>
<proteinExistence type="predicted"/>
<accession>A0AAV4MRN8</accession>
<dbReference type="EMBL" id="BPLR01002511">
    <property type="protein sequence ID" value="GIX74554.1"/>
    <property type="molecule type" value="Genomic_DNA"/>
</dbReference>
<dbReference type="Proteomes" id="UP001054945">
    <property type="component" value="Unassembled WGS sequence"/>
</dbReference>
<evidence type="ECO:0000313" key="1">
    <source>
        <dbReference type="EMBL" id="GIX74554.1"/>
    </source>
</evidence>
<organism evidence="1 2">
    <name type="scientific">Caerostris extrusa</name>
    <name type="common">Bark spider</name>
    <name type="synonym">Caerostris bankana</name>
    <dbReference type="NCBI Taxonomy" id="172846"/>
    <lineage>
        <taxon>Eukaryota</taxon>
        <taxon>Metazoa</taxon>
        <taxon>Ecdysozoa</taxon>
        <taxon>Arthropoda</taxon>
        <taxon>Chelicerata</taxon>
        <taxon>Arachnida</taxon>
        <taxon>Araneae</taxon>
        <taxon>Araneomorphae</taxon>
        <taxon>Entelegynae</taxon>
        <taxon>Araneoidea</taxon>
        <taxon>Araneidae</taxon>
        <taxon>Caerostris</taxon>
    </lineage>
</organism>
<dbReference type="AlphaFoldDB" id="A0AAV4MRN8"/>
<comment type="caution">
    <text evidence="1">The sequence shown here is derived from an EMBL/GenBank/DDBJ whole genome shotgun (WGS) entry which is preliminary data.</text>
</comment>
<gene>
    <name evidence="1" type="ORF">CEXT_548491</name>
</gene>
<protein>
    <submittedName>
        <fullName evidence="1">Uncharacterized protein</fullName>
    </submittedName>
</protein>
<reference evidence="1 2" key="1">
    <citation type="submission" date="2021-06" db="EMBL/GenBank/DDBJ databases">
        <title>Caerostris extrusa draft genome.</title>
        <authorList>
            <person name="Kono N."/>
            <person name="Arakawa K."/>
        </authorList>
    </citation>
    <scope>NUCLEOTIDE SEQUENCE [LARGE SCALE GENOMIC DNA]</scope>
</reference>
<keyword evidence="2" id="KW-1185">Reference proteome</keyword>
<evidence type="ECO:0000313" key="2">
    <source>
        <dbReference type="Proteomes" id="UP001054945"/>
    </source>
</evidence>
<name>A0AAV4MRN8_CAEEX</name>